<dbReference type="PANTHER" id="PTHR42885">
    <property type="entry name" value="HISTIDINOL-PHOSPHATE AMINOTRANSFERASE-RELATED"/>
    <property type="match status" value="1"/>
</dbReference>
<dbReference type="EMBL" id="JAAIYP010000039">
    <property type="protein sequence ID" value="NFV81155.1"/>
    <property type="molecule type" value="Genomic_DNA"/>
</dbReference>
<evidence type="ECO:0000256" key="7">
    <source>
        <dbReference type="ARBA" id="ARBA00023239"/>
    </source>
</evidence>
<name>A0A7C9V017_9PROT</name>
<keyword evidence="7 11" id="KW-0456">Lyase</keyword>
<evidence type="ECO:0000313" key="12">
    <source>
        <dbReference type="Proteomes" id="UP000480684"/>
    </source>
</evidence>
<keyword evidence="5" id="KW-0169">Cobalamin biosynthesis</keyword>
<dbReference type="NCBIfam" id="TIGR01140">
    <property type="entry name" value="L_thr_O3P_dcar"/>
    <property type="match status" value="1"/>
</dbReference>
<dbReference type="InterPro" id="IPR015421">
    <property type="entry name" value="PyrdxlP-dep_Trfase_major"/>
</dbReference>
<comment type="catalytic activity">
    <reaction evidence="9">
        <text>O-phospho-L-threonine + H(+) = (R)-1-aminopropan-2-yl phosphate + CO2</text>
        <dbReference type="Rhea" id="RHEA:11492"/>
        <dbReference type="ChEBI" id="CHEBI:15378"/>
        <dbReference type="ChEBI" id="CHEBI:16526"/>
        <dbReference type="ChEBI" id="CHEBI:58563"/>
        <dbReference type="ChEBI" id="CHEBI:58675"/>
        <dbReference type="EC" id="4.1.1.81"/>
    </reaction>
</comment>
<protein>
    <recommendedName>
        <fullName evidence="4">threonine-phosphate decarboxylase</fullName>
        <ecNumber evidence="4">4.1.1.81</ecNumber>
    </recommendedName>
    <alternativeName>
        <fullName evidence="8">L-threonine-O-3-phosphate decarboxylase</fullName>
    </alternativeName>
</protein>
<dbReference type="Proteomes" id="UP000480684">
    <property type="component" value="Unassembled WGS sequence"/>
</dbReference>
<comment type="pathway">
    <text evidence="3">Cofactor biosynthesis; adenosylcobalamin biosynthesis.</text>
</comment>
<feature type="domain" description="Aminotransferase class I/classII large" evidence="10">
    <location>
        <begin position="61"/>
        <end position="328"/>
    </location>
</feature>
<dbReference type="AlphaFoldDB" id="A0A7C9V017"/>
<evidence type="ECO:0000256" key="3">
    <source>
        <dbReference type="ARBA" id="ARBA00004953"/>
    </source>
</evidence>
<keyword evidence="12" id="KW-1185">Reference proteome</keyword>
<dbReference type="EC" id="4.1.1.81" evidence="4"/>
<dbReference type="InterPro" id="IPR005860">
    <property type="entry name" value="CobD"/>
</dbReference>
<keyword evidence="6" id="KW-0663">Pyridoxal phosphate</keyword>
<dbReference type="RefSeq" id="WP_163680762.1">
    <property type="nucleotide sequence ID" value="NZ_JAAIYP010000039.1"/>
</dbReference>
<dbReference type="SUPFAM" id="SSF53383">
    <property type="entry name" value="PLP-dependent transferases"/>
    <property type="match status" value="1"/>
</dbReference>
<dbReference type="Gene3D" id="3.90.1150.10">
    <property type="entry name" value="Aspartate Aminotransferase, domain 1"/>
    <property type="match status" value="1"/>
</dbReference>
<gene>
    <name evidence="11" type="ORF">G4223_13640</name>
</gene>
<organism evidence="11 12">
    <name type="scientific">Magnetospirillum aberrantis SpK</name>
    <dbReference type="NCBI Taxonomy" id="908842"/>
    <lineage>
        <taxon>Bacteria</taxon>
        <taxon>Pseudomonadati</taxon>
        <taxon>Pseudomonadota</taxon>
        <taxon>Alphaproteobacteria</taxon>
        <taxon>Rhodospirillales</taxon>
        <taxon>Rhodospirillaceae</taxon>
        <taxon>Magnetospirillum</taxon>
    </lineage>
</organism>
<dbReference type="PANTHER" id="PTHR42885:SF1">
    <property type="entry name" value="THREONINE-PHOSPHATE DECARBOXYLASE"/>
    <property type="match status" value="1"/>
</dbReference>
<evidence type="ECO:0000313" key="11">
    <source>
        <dbReference type="EMBL" id="NFV81155.1"/>
    </source>
</evidence>
<evidence type="ECO:0000256" key="2">
    <source>
        <dbReference type="ARBA" id="ARBA00003444"/>
    </source>
</evidence>
<comment type="cofactor">
    <cofactor evidence="1">
        <name>pyridoxal 5'-phosphate</name>
        <dbReference type="ChEBI" id="CHEBI:597326"/>
    </cofactor>
</comment>
<dbReference type="Pfam" id="PF00155">
    <property type="entry name" value="Aminotran_1_2"/>
    <property type="match status" value="1"/>
</dbReference>
<dbReference type="PROSITE" id="PS00105">
    <property type="entry name" value="AA_TRANSFER_CLASS_1"/>
    <property type="match status" value="1"/>
</dbReference>
<evidence type="ECO:0000256" key="8">
    <source>
        <dbReference type="ARBA" id="ARBA00029996"/>
    </source>
</evidence>
<accession>A0A7C9V017</accession>
<dbReference type="InterPro" id="IPR015424">
    <property type="entry name" value="PyrdxlP-dep_Trfase"/>
</dbReference>
<reference evidence="11 12" key="1">
    <citation type="submission" date="2020-02" db="EMBL/GenBank/DDBJ databases">
        <authorList>
            <person name="Dziuba M."/>
            <person name="Kuznetsov B."/>
            <person name="Mardanov A."/>
            <person name="Ravin N."/>
            <person name="Grouzdev D."/>
        </authorList>
    </citation>
    <scope>NUCLEOTIDE SEQUENCE [LARGE SCALE GENOMIC DNA]</scope>
    <source>
        <strain evidence="11 12">SpK</strain>
    </source>
</reference>
<evidence type="ECO:0000256" key="9">
    <source>
        <dbReference type="ARBA" id="ARBA00048531"/>
    </source>
</evidence>
<evidence type="ECO:0000256" key="6">
    <source>
        <dbReference type="ARBA" id="ARBA00022898"/>
    </source>
</evidence>
<dbReference type="InterPro" id="IPR004839">
    <property type="entry name" value="Aminotransferase_I/II_large"/>
</dbReference>
<dbReference type="UniPathway" id="UPA00148"/>
<evidence type="ECO:0000256" key="1">
    <source>
        <dbReference type="ARBA" id="ARBA00001933"/>
    </source>
</evidence>
<dbReference type="GO" id="GO:0030170">
    <property type="term" value="F:pyridoxal phosphate binding"/>
    <property type="evidence" value="ECO:0007669"/>
    <property type="project" value="InterPro"/>
</dbReference>
<evidence type="ECO:0000256" key="5">
    <source>
        <dbReference type="ARBA" id="ARBA00022573"/>
    </source>
</evidence>
<dbReference type="GO" id="GO:0048472">
    <property type="term" value="F:threonine-phosphate decarboxylase activity"/>
    <property type="evidence" value="ECO:0007669"/>
    <property type="project" value="UniProtKB-EC"/>
</dbReference>
<dbReference type="InterPro" id="IPR004838">
    <property type="entry name" value="NHTrfase_class1_PyrdxlP-BS"/>
</dbReference>
<dbReference type="Gene3D" id="3.40.640.10">
    <property type="entry name" value="Type I PLP-dependent aspartate aminotransferase-like (Major domain)"/>
    <property type="match status" value="1"/>
</dbReference>
<proteinExistence type="predicted"/>
<evidence type="ECO:0000259" key="10">
    <source>
        <dbReference type="Pfam" id="PF00155"/>
    </source>
</evidence>
<evidence type="ECO:0000256" key="4">
    <source>
        <dbReference type="ARBA" id="ARBA00012285"/>
    </source>
</evidence>
<dbReference type="InterPro" id="IPR015422">
    <property type="entry name" value="PyrdxlP-dep_Trfase_small"/>
</dbReference>
<comment type="function">
    <text evidence="2">Decarboxylates L-threonine-O-3-phosphate to yield (R)-1-amino-2-propanol O-2-phosphate, the precursor for the linkage between the nucleotide loop and the corrin ring in cobalamin.</text>
</comment>
<dbReference type="GO" id="GO:0009236">
    <property type="term" value="P:cobalamin biosynthetic process"/>
    <property type="evidence" value="ECO:0007669"/>
    <property type="project" value="UniProtKB-UniPathway"/>
</dbReference>
<comment type="caution">
    <text evidence="11">The sequence shown here is derived from an EMBL/GenBank/DDBJ whole genome shotgun (WGS) entry which is preliminary data.</text>
</comment>
<sequence>MALGPLPVHGGDLVAAERRWGRPQAGWLDLSTGINPWPYPVPPLPQEAWTRLPGRAEEEGLRVAAARRFGVADPAQVLAGPGTSALIQALPRTRAAVRVDVVSPTYGEHARAWAAAGHDVRAVSRLEDAQSPVQVVVTPNNPDGRMVAPEFLRVRAAALAARGGLLVVDEAFADMAPDISVAPFLAPGLVVLRSFGKFYGLAGLRLGFVLGEAAVLAAVAAQLGPWPVPGPALAVGAAALADDDWERATISRLAGAAADLDGVLGGAGLRLVGGTSLFRLAEHDDAAGLYDRLGRAGILVRAFDFDARRLRFGLPPDDSALARLAQALA</sequence>